<reference evidence="3 4" key="1">
    <citation type="submission" date="2019-01" db="EMBL/GenBank/DDBJ databases">
        <title>Whole Genome of Ornithobacterium rhinotracheale FARPER-174b.</title>
        <authorList>
            <person name="Tataje-Lavanda L.A."/>
            <person name="Montalvan A."/>
            <person name="Montesinos R."/>
            <person name="Zimic M."/>
            <person name="Fernandez-Sanchez M."/>
            <person name="Fernandez-Diaz M."/>
        </authorList>
    </citation>
    <scope>NUCLEOTIDE SEQUENCE [LARGE SCALE GENOMIC DNA]</scope>
    <source>
        <strain evidence="3 4">FARPER-174b</strain>
    </source>
</reference>
<evidence type="ECO:0000259" key="2">
    <source>
        <dbReference type="Pfam" id="PF18291"/>
    </source>
</evidence>
<dbReference type="EMBL" id="CP035107">
    <property type="protein sequence ID" value="QAR30305.1"/>
    <property type="molecule type" value="Genomic_DNA"/>
</dbReference>
<dbReference type="GO" id="GO:0003677">
    <property type="term" value="F:DNA binding"/>
    <property type="evidence" value="ECO:0007669"/>
    <property type="project" value="UniProtKB-KW"/>
</dbReference>
<feature type="domain" description="HU" evidence="2">
    <location>
        <begin position="1"/>
        <end position="126"/>
    </location>
</feature>
<dbReference type="NCBIfam" id="TIGR01201">
    <property type="entry name" value="HU_rel"/>
    <property type="match status" value="1"/>
</dbReference>
<proteinExistence type="predicted"/>
<protein>
    <submittedName>
        <fullName evidence="3">DNA-binding protein</fullName>
    </submittedName>
</protein>
<dbReference type="SUPFAM" id="SSF47729">
    <property type="entry name" value="IHF-like DNA-binding proteins"/>
    <property type="match status" value="1"/>
</dbReference>
<dbReference type="AlphaFoldDB" id="A0A410JQ88"/>
<sequence>MPVKYNVVERKNPQKREEPGKWYANAKADGDISLKEIAEEISGGSTTVSDTDVLAVLNEMIKTCTRHLSEGKVVKFGDFGNFQVSLTSEGAASEEKFNPSLIKGNKIQFRPGEALRKMLKTVKYEKYSKK</sequence>
<dbReference type="InterPro" id="IPR010992">
    <property type="entry name" value="IHF-like_DNA-bd_dom_sf"/>
</dbReference>
<accession>A0A410JQ88</accession>
<dbReference type="InterPro" id="IPR005902">
    <property type="entry name" value="HU_DNA-bd_put"/>
</dbReference>
<evidence type="ECO:0000256" key="1">
    <source>
        <dbReference type="ARBA" id="ARBA00023125"/>
    </source>
</evidence>
<dbReference type="RefSeq" id="WP_128500803.1">
    <property type="nucleotide sequence ID" value="NZ_CP035107.1"/>
</dbReference>
<dbReference type="InterPro" id="IPR041607">
    <property type="entry name" value="HU-HIG"/>
</dbReference>
<dbReference type="Proteomes" id="UP000287701">
    <property type="component" value="Chromosome"/>
</dbReference>
<dbReference type="Pfam" id="PF18291">
    <property type="entry name" value="HU-HIG"/>
    <property type="match status" value="1"/>
</dbReference>
<organism evidence="3 4">
    <name type="scientific">Ornithobacterium rhinotracheale</name>
    <dbReference type="NCBI Taxonomy" id="28251"/>
    <lineage>
        <taxon>Bacteria</taxon>
        <taxon>Pseudomonadati</taxon>
        <taxon>Bacteroidota</taxon>
        <taxon>Flavobacteriia</taxon>
        <taxon>Flavobacteriales</taxon>
        <taxon>Weeksellaceae</taxon>
        <taxon>Ornithobacterium</taxon>
    </lineage>
</organism>
<dbReference type="OrthoDB" id="9809801at2"/>
<evidence type="ECO:0000313" key="3">
    <source>
        <dbReference type="EMBL" id="QAR30305.1"/>
    </source>
</evidence>
<gene>
    <name evidence="3" type="ORF">EQP59_02480</name>
</gene>
<keyword evidence="1 3" id="KW-0238">DNA-binding</keyword>
<evidence type="ECO:0000313" key="4">
    <source>
        <dbReference type="Proteomes" id="UP000287701"/>
    </source>
</evidence>
<name>A0A410JQ88_ORNRH</name>
<dbReference type="Gene3D" id="4.10.520.10">
    <property type="entry name" value="IHF-like DNA-binding proteins"/>
    <property type="match status" value="1"/>
</dbReference>